<sequence length="109" mass="12136">MELVGTWEVKWKESSETTTYEVGAFSRVRETSQLMLLGQDFLPPARTISGPRDLWVALLKPVIPSFLHQGIHACLLLAGRESPADLLAGWQILGRILSSGSWTLDLFKV</sequence>
<keyword evidence="2" id="KW-1185">Reference proteome</keyword>
<dbReference type="EMBL" id="BTGU01000036">
    <property type="protein sequence ID" value="GMN51213.1"/>
    <property type="molecule type" value="Genomic_DNA"/>
</dbReference>
<protein>
    <submittedName>
        <fullName evidence="1">Uncharacterized protein</fullName>
    </submittedName>
</protein>
<dbReference type="Proteomes" id="UP001187192">
    <property type="component" value="Unassembled WGS sequence"/>
</dbReference>
<proteinExistence type="predicted"/>
<organism evidence="1 2">
    <name type="scientific">Ficus carica</name>
    <name type="common">Common fig</name>
    <dbReference type="NCBI Taxonomy" id="3494"/>
    <lineage>
        <taxon>Eukaryota</taxon>
        <taxon>Viridiplantae</taxon>
        <taxon>Streptophyta</taxon>
        <taxon>Embryophyta</taxon>
        <taxon>Tracheophyta</taxon>
        <taxon>Spermatophyta</taxon>
        <taxon>Magnoliopsida</taxon>
        <taxon>eudicotyledons</taxon>
        <taxon>Gunneridae</taxon>
        <taxon>Pentapetalae</taxon>
        <taxon>rosids</taxon>
        <taxon>fabids</taxon>
        <taxon>Rosales</taxon>
        <taxon>Moraceae</taxon>
        <taxon>Ficeae</taxon>
        <taxon>Ficus</taxon>
    </lineage>
</organism>
<dbReference type="AlphaFoldDB" id="A0AA88AAM7"/>
<evidence type="ECO:0000313" key="2">
    <source>
        <dbReference type="Proteomes" id="UP001187192"/>
    </source>
</evidence>
<gene>
    <name evidence="1" type="ORF">TIFTF001_020379</name>
</gene>
<accession>A0AA88AAM7</accession>
<comment type="caution">
    <text evidence="1">The sequence shown here is derived from an EMBL/GenBank/DDBJ whole genome shotgun (WGS) entry which is preliminary data.</text>
</comment>
<name>A0AA88AAM7_FICCA</name>
<reference evidence="1" key="1">
    <citation type="submission" date="2023-07" db="EMBL/GenBank/DDBJ databases">
        <title>draft genome sequence of fig (Ficus carica).</title>
        <authorList>
            <person name="Takahashi T."/>
            <person name="Nishimura K."/>
        </authorList>
    </citation>
    <scope>NUCLEOTIDE SEQUENCE</scope>
</reference>
<evidence type="ECO:0000313" key="1">
    <source>
        <dbReference type="EMBL" id="GMN51213.1"/>
    </source>
</evidence>